<accession>U5QJP1</accession>
<dbReference type="InterPro" id="IPR013324">
    <property type="entry name" value="RNA_pol_sigma_r3/r4-like"/>
</dbReference>
<dbReference type="SUPFAM" id="SSF88946">
    <property type="entry name" value="Sigma2 domain of RNA polymerase sigma factors"/>
    <property type="match status" value="1"/>
</dbReference>
<keyword evidence="7" id="KW-1185">Reference proteome</keyword>
<dbReference type="GO" id="GO:0016987">
    <property type="term" value="F:sigma factor activity"/>
    <property type="evidence" value="ECO:0007669"/>
    <property type="project" value="UniProtKB-KW"/>
</dbReference>
<comment type="similarity">
    <text evidence="1">Belongs to the sigma-70 factor family. ECF subfamily.</text>
</comment>
<dbReference type="InterPro" id="IPR011517">
    <property type="entry name" value="RNA_pol_sigma70_ECF-like"/>
</dbReference>
<evidence type="ECO:0000256" key="4">
    <source>
        <dbReference type="ARBA" id="ARBA00023163"/>
    </source>
</evidence>
<dbReference type="STRING" id="1183438.GKIL_2900"/>
<keyword evidence="3" id="KW-0731">Sigma factor</keyword>
<dbReference type="AlphaFoldDB" id="U5QJP1"/>
<dbReference type="Pfam" id="PF07638">
    <property type="entry name" value="Sigma70_ECF"/>
    <property type="match status" value="1"/>
</dbReference>
<dbReference type="HOGENOM" id="CLU_102127_0_0_3"/>
<sequence>MTASNITQLLANWREGDEQAFAQLMPLVYDQLHRLARSYIRNERLDHTLQATALVNEAFLKLVEQDHIDWKSRAHFLGFAAHLMRHILVDYARARSTAKRGGALQRVSIEAVGDVAAKVRDLDFVALDEALDALALIDAQQARIVEMRFFGGLTCSEIAEVLAISLSTVNRDWKSAKAFLKQEMSKGDEQ</sequence>
<name>U5QJP1_GLOK1</name>
<keyword evidence="2" id="KW-0805">Transcription regulation</keyword>
<dbReference type="KEGG" id="glj:GKIL_2900"/>
<dbReference type="NCBIfam" id="TIGR02937">
    <property type="entry name" value="sigma70-ECF"/>
    <property type="match status" value="1"/>
</dbReference>
<dbReference type="Gene3D" id="1.10.1740.10">
    <property type="match status" value="1"/>
</dbReference>
<evidence type="ECO:0000259" key="5">
    <source>
        <dbReference type="Pfam" id="PF07638"/>
    </source>
</evidence>
<dbReference type="InterPro" id="IPR053812">
    <property type="entry name" value="HTH_Sigma70_ECF-like"/>
</dbReference>
<keyword evidence="4" id="KW-0804">Transcription</keyword>
<dbReference type="InterPro" id="IPR036388">
    <property type="entry name" value="WH-like_DNA-bd_sf"/>
</dbReference>
<dbReference type="InterPro" id="IPR014284">
    <property type="entry name" value="RNA_pol_sigma-70_dom"/>
</dbReference>
<dbReference type="InterPro" id="IPR013325">
    <property type="entry name" value="RNA_pol_sigma_r2"/>
</dbReference>
<evidence type="ECO:0000256" key="3">
    <source>
        <dbReference type="ARBA" id="ARBA00023082"/>
    </source>
</evidence>
<evidence type="ECO:0000256" key="1">
    <source>
        <dbReference type="ARBA" id="ARBA00010641"/>
    </source>
</evidence>
<dbReference type="PANTHER" id="PTHR43133:SF39">
    <property type="entry name" value="SIMILAR TO RNA POLYMERASE SIGMA-E FACTOR"/>
    <property type="match status" value="1"/>
</dbReference>
<dbReference type="PATRIC" id="fig|1183438.3.peg.2859"/>
<protein>
    <submittedName>
        <fullName evidence="6">RNA polymerase sigma factor</fullName>
    </submittedName>
</protein>
<reference evidence="6 7" key="1">
    <citation type="journal article" date="2013" name="PLoS ONE">
        <title>Cultivation and Complete Genome Sequencing of Gloeobacter kilaueensis sp. nov., from a Lava Cave in Kilauea Caldera, Hawai'i.</title>
        <authorList>
            <person name="Saw J.H."/>
            <person name="Schatz M."/>
            <person name="Brown M.V."/>
            <person name="Kunkel D.D."/>
            <person name="Foster J.S."/>
            <person name="Shick H."/>
            <person name="Christensen S."/>
            <person name="Hou S."/>
            <person name="Wan X."/>
            <person name="Donachie S.P."/>
        </authorList>
    </citation>
    <scope>NUCLEOTIDE SEQUENCE [LARGE SCALE GENOMIC DNA]</scope>
    <source>
        <strain evidence="7">JS</strain>
    </source>
</reference>
<dbReference type="Gene3D" id="1.10.10.10">
    <property type="entry name" value="Winged helix-like DNA-binding domain superfamily/Winged helix DNA-binding domain"/>
    <property type="match status" value="1"/>
</dbReference>
<organism evidence="6 7">
    <name type="scientific">Gloeobacter kilaueensis (strain ATCC BAA-2537 / CCAP 1431/1 / ULC 316 / JS1)</name>
    <dbReference type="NCBI Taxonomy" id="1183438"/>
    <lineage>
        <taxon>Bacteria</taxon>
        <taxon>Bacillati</taxon>
        <taxon>Cyanobacteriota</taxon>
        <taxon>Cyanophyceae</taxon>
        <taxon>Gloeobacterales</taxon>
        <taxon>Gloeobacteraceae</taxon>
        <taxon>Gloeobacter</taxon>
    </lineage>
</organism>
<dbReference type="OrthoDB" id="582883at2"/>
<gene>
    <name evidence="6" type="ORF">GKIL_2900</name>
</gene>
<feature type="domain" description="RNA polymerase sigma-70 ECF-like HTH" evidence="5">
    <location>
        <begin position="4"/>
        <end position="185"/>
    </location>
</feature>
<dbReference type="NCBIfam" id="TIGR02999">
    <property type="entry name" value="Sig-70_X6"/>
    <property type="match status" value="1"/>
</dbReference>
<dbReference type="RefSeq" id="WP_023174376.1">
    <property type="nucleotide sequence ID" value="NC_022600.1"/>
</dbReference>
<proteinExistence type="inferred from homology"/>
<dbReference type="EMBL" id="CP003587">
    <property type="protein sequence ID" value="AGY59146.1"/>
    <property type="molecule type" value="Genomic_DNA"/>
</dbReference>
<dbReference type="eggNOG" id="COG1595">
    <property type="taxonomic scope" value="Bacteria"/>
</dbReference>
<evidence type="ECO:0000256" key="2">
    <source>
        <dbReference type="ARBA" id="ARBA00023015"/>
    </source>
</evidence>
<evidence type="ECO:0000313" key="6">
    <source>
        <dbReference type="EMBL" id="AGY59146.1"/>
    </source>
</evidence>
<dbReference type="PANTHER" id="PTHR43133">
    <property type="entry name" value="RNA POLYMERASE ECF-TYPE SIGMA FACTO"/>
    <property type="match status" value="1"/>
</dbReference>
<evidence type="ECO:0000313" key="7">
    <source>
        <dbReference type="Proteomes" id="UP000017396"/>
    </source>
</evidence>
<dbReference type="InterPro" id="IPR039425">
    <property type="entry name" value="RNA_pol_sigma-70-like"/>
</dbReference>
<dbReference type="Proteomes" id="UP000017396">
    <property type="component" value="Chromosome"/>
</dbReference>
<dbReference type="GO" id="GO:0006352">
    <property type="term" value="P:DNA-templated transcription initiation"/>
    <property type="evidence" value="ECO:0007669"/>
    <property type="project" value="InterPro"/>
</dbReference>
<dbReference type="SUPFAM" id="SSF88659">
    <property type="entry name" value="Sigma3 and sigma4 domains of RNA polymerase sigma factors"/>
    <property type="match status" value="1"/>
</dbReference>